<dbReference type="GO" id="GO:0005576">
    <property type="term" value="C:extracellular region"/>
    <property type="evidence" value="ECO:0007669"/>
    <property type="project" value="UniProtKB-SubCell"/>
</dbReference>
<dbReference type="GO" id="GO:0008061">
    <property type="term" value="F:chitin binding"/>
    <property type="evidence" value="ECO:0007669"/>
    <property type="project" value="UniProtKB-KW"/>
</dbReference>
<organism evidence="15 16">
    <name type="scientific">Stachybotrys elegans</name>
    <dbReference type="NCBI Taxonomy" id="80388"/>
    <lineage>
        <taxon>Eukaryota</taxon>
        <taxon>Fungi</taxon>
        <taxon>Dikarya</taxon>
        <taxon>Ascomycota</taxon>
        <taxon>Pezizomycotina</taxon>
        <taxon>Sordariomycetes</taxon>
        <taxon>Hypocreomycetidae</taxon>
        <taxon>Hypocreales</taxon>
        <taxon>Stachybotryaceae</taxon>
        <taxon>Stachybotrys</taxon>
    </lineage>
</organism>
<dbReference type="Proteomes" id="UP000813444">
    <property type="component" value="Unassembled WGS sequence"/>
</dbReference>
<evidence type="ECO:0000256" key="4">
    <source>
        <dbReference type="ARBA" id="ARBA00022525"/>
    </source>
</evidence>
<protein>
    <recommendedName>
        <fullName evidence="3">chitinase</fullName>
        <ecNumber evidence="3">3.2.1.14</ecNumber>
    </recommendedName>
</protein>
<keyword evidence="8" id="KW-0843">Virulence</keyword>
<dbReference type="EC" id="3.2.1.14" evidence="3"/>
<evidence type="ECO:0000259" key="14">
    <source>
        <dbReference type="PROSITE" id="PS51910"/>
    </source>
</evidence>
<comment type="caution">
    <text evidence="15">The sequence shown here is derived from an EMBL/GenBank/DDBJ whole genome shotgun (WGS) entry which is preliminary data.</text>
</comment>
<keyword evidence="9" id="KW-0119">Carbohydrate metabolism</keyword>
<dbReference type="Pfam" id="PF00704">
    <property type="entry name" value="Glyco_hydro_18"/>
    <property type="match status" value="1"/>
</dbReference>
<accession>A0A8K0WJ14</accession>
<dbReference type="GO" id="GO:0000272">
    <property type="term" value="P:polysaccharide catabolic process"/>
    <property type="evidence" value="ECO:0007669"/>
    <property type="project" value="UniProtKB-KW"/>
</dbReference>
<evidence type="ECO:0000256" key="8">
    <source>
        <dbReference type="ARBA" id="ARBA00023026"/>
    </source>
</evidence>
<keyword evidence="11" id="KW-0624">Polysaccharide degradation</keyword>
<keyword evidence="16" id="KW-1185">Reference proteome</keyword>
<sequence length="216" mass="23134">MLSIGGATYSDKGFVSSSDAQDTTPFGAAVVDGFDLDLESAQSHMVPFADQLRANMDAAAAANGKTYYLSATPQCPYPDIANHPMLNGTISFDFIMVQFYNNYCGVSSYVEGEVLQKNFNFETWDTWARTESKNRNVKVLLGIPGNEGAGAGYVAGTALLSALSFSEQYKSFGGVMIWDMSQVYANPGFLPTVASCLGRYPDVTAIGRPNKGSGDC</sequence>
<dbReference type="AlphaFoldDB" id="A0A8K0WJ14"/>
<evidence type="ECO:0000256" key="9">
    <source>
        <dbReference type="ARBA" id="ARBA00023277"/>
    </source>
</evidence>
<evidence type="ECO:0000256" key="7">
    <source>
        <dbReference type="ARBA" id="ARBA00023024"/>
    </source>
</evidence>
<evidence type="ECO:0000256" key="6">
    <source>
        <dbReference type="ARBA" id="ARBA00022801"/>
    </source>
</evidence>
<evidence type="ECO:0000256" key="13">
    <source>
        <dbReference type="RuleBase" id="RU004453"/>
    </source>
</evidence>
<comment type="subcellular location">
    <subcellularLocation>
        <location evidence="2">Secreted</location>
    </subcellularLocation>
</comment>
<dbReference type="GO" id="GO:0008843">
    <property type="term" value="F:endochitinase activity"/>
    <property type="evidence" value="ECO:0007669"/>
    <property type="project" value="UniProtKB-EC"/>
</dbReference>
<comment type="catalytic activity">
    <reaction evidence="1">
        <text>Random endo-hydrolysis of N-acetyl-beta-D-glucosaminide (1-&gt;4)-beta-linkages in chitin and chitodextrins.</text>
        <dbReference type="EC" id="3.2.1.14"/>
    </reaction>
</comment>
<keyword evidence="10 12" id="KW-0326">Glycosidase</keyword>
<evidence type="ECO:0000256" key="2">
    <source>
        <dbReference type="ARBA" id="ARBA00004613"/>
    </source>
</evidence>
<proteinExistence type="inferred from homology"/>
<reference evidence="15" key="1">
    <citation type="journal article" date="2021" name="Nat. Commun.">
        <title>Genetic determinants of endophytism in the Arabidopsis root mycobiome.</title>
        <authorList>
            <person name="Mesny F."/>
            <person name="Miyauchi S."/>
            <person name="Thiergart T."/>
            <person name="Pickel B."/>
            <person name="Atanasova L."/>
            <person name="Karlsson M."/>
            <person name="Huettel B."/>
            <person name="Barry K.W."/>
            <person name="Haridas S."/>
            <person name="Chen C."/>
            <person name="Bauer D."/>
            <person name="Andreopoulos W."/>
            <person name="Pangilinan J."/>
            <person name="LaButti K."/>
            <person name="Riley R."/>
            <person name="Lipzen A."/>
            <person name="Clum A."/>
            <person name="Drula E."/>
            <person name="Henrissat B."/>
            <person name="Kohler A."/>
            <person name="Grigoriev I.V."/>
            <person name="Martin F.M."/>
            <person name="Hacquard S."/>
        </authorList>
    </citation>
    <scope>NUCLEOTIDE SEQUENCE</scope>
    <source>
        <strain evidence="15">MPI-CAGE-CH-0235</strain>
    </source>
</reference>
<dbReference type="InterPro" id="IPR001223">
    <property type="entry name" value="Glyco_hydro18_cat"/>
</dbReference>
<dbReference type="InterPro" id="IPR001579">
    <property type="entry name" value="Glyco_hydro_18_chit_AS"/>
</dbReference>
<evidence type="ECO:0000256" key="1">
    <source>
        <dbReference type="ARBA" id="ARBA00000822"/>
    </source>
</evidence>
<dbReference type="InterPro" id="IPR017853">
    <property type="entry name" value="GH"/>
</dbReference>
<dbReference type="PANTHER" id="PTHR45708:SF49">
    <property type="entry name" value="ENDOCHITINASE"/>
    <property type="match status" value="1"/>
</dbReference>
<dbReference type="PANTHER" id="PTHR45708">
    <property type="entry name" value="ENDOCHITINASE"/>
    <property type="match status" value="1"/>
</dbReference>
<dbReference type="PROSITE" id="PS51910">
    <property type="entry name" value="GH18_2"/>
    <property type="match status" value="1"/>
</dbReference>
<dbReference type="PROSITE" id="PS01095">
    <property type="entry name" value="GH18_1"/>
    <property type="match status" value="1"/>
</dbReference>
<keyword evidence="5" id="KW-0147">Chitin-binding</keyword>
<evidence type="ECO:0000256" key="3">
    <source>
        <dbReference type="ARBA" id="ARBA00012729"/>
    </source>
</evidence>
<dbReference type="GO" id="GO:0006032">
    <property type="term" value="P:chitin catabolic process"/>
    <property type="evidence" value="ECO:0007669"/>
    <property type="project" value="UniProtKB-KW"/>
</dbReference>
<comment type="similarity">
    <text evidence="13">Belongs to the glycosyl hydrolase 18 family.</text>
</comment>
<keyword evidence="6 12" id="KW-0378">Hydrolase</keyword>
<dbReference type="Gene3D" id="3.20.20.80">
    <property type="entry name" value="Glycosidases"/>
    <property type="match status" value="1"/>
</dbReference>
<feature type="domain" description="GH18" evidence="14">
    <location>
        <begin position="1"/>
        <end position="200"/>
    </location>
</feature>
<evidence type="ECO:0000256" key="10">
    <source>
        <dbReference type="ARBA" id="ARBA00023295"/>
    </source>
</evidence>
<evidence type="ECO:0000313" key="15">
    <source>
        <dbReference type="EMBL" id="KAH7303738.1"/>
    </source>
</evidence>
<keyword evidence="4" id="KW-0964">Secreted</keyword>
<dbReference type="EMBL" id="JAGPNK010000029">
    <property type="protein sequence ID" value="KAH7303738.1"/>
    <property type="molecule type" value="Genomic_DNA"/>
</dbReference>
<evidence type="ECO:0000256" key="12">
    <source>
        <dbReference type="RuleBase" id="RU000489"/>
    </source>
</evidence>
<dbReference type="InterPro" id="IPR050542">
    <property type="entry name" value="Glycosyl_Hydrlase18_Chitinase"/>
</dbReference>
<gene>
    <name evidence="15" type="ORF">B0I35DRAFT_455062</name>
</gene>
<keyword evidence="7" id="KW-0146">Chitin degradation</keyword>
<name>A0A8K0WJ14_9HYPO</name>
<dbReference type="SUPFAM" id="SSF51445">
    <property type="entry name" value="(Trans)glycosidases"/>
    <property type="match status" value="1"/>
</dbReference>
<dbReference type="OrthoDB" id="2425929at2759"/>
<evidence type="ECO:0000256" key="5">
    <source>
        <dbReference type="ARBA" id="ARBA00022669"/>
    </source>
</evidence>
<evidence type="ECO:0000256" key="11">
    <source>
        <dbReference type="ARBA" id="ARBA00023326"/>
    </source>
</evidence>
<evidence type="ECO:0000313" key="16">
    <source>
        <dbReference type="Proteomes" id="UP000813444"/>
    </source>
</evidence>